<dbReference type="PANTHER" id="PTHR11098">
    <property type="entry name" value="NICOTINATE PHOSPHORIBOSYLTRANSFERASE"/>
    <property type="match status" value="1"/>
</dbReference>
<dbReference type="SUPFAM" id="SSF54675">
    <property type="entry name" value="Nicotinate/Quinolinate PRTase N-terminal domain-like"/>
    <property type="match status" value="1"/>
</dbReference>
<dbReference type="EC" id="6.3.4.21" evidence="3"/>
<dbReference type="InterPro" id="IPR040727">
    <property type="entry name" value="NAPRTase_N"/>
</dbReference>
<dbReference type="UniPathway" id="UPA00253">
    <property type="reaction ID" value="UER00457"/>
</dbReference>
<evidence type="ECO:0000313" key="11">
    <source>
        <dbReference type="Proteomes" id="UP000315496"/>
    </source>
</evidence>
<evidence type="ECO:0000313" key="10">
    <source>
        <dbReference type="EMBL" id="TNJ29390.1"/>
    </source>
</evidence>
<keyword evidence="5" id="KW-0436">Ligase</keyword>
<dbReference type="GO" id="GO:0016757">
    <property type="term" value="F:glycosyltransferase activity"/>
    <property type="evidence" value="ECO:0007669"/>
    <property type="project" value="UniProtKB-KW"/>
</dbReference>
<dbReference type="Pfam" id="PF17767">
    <property type="entry name" value="NAPRTase_N"/>
    <property type="match status" value="1"/>
</dbReference>
<dbReference type="InterPro" id="IPR007229">
    <property type="entry name" value="Nic_PRibTrfase-Fam"/>
</dbReference>
<evidence type="ECO:0000259" key="9">
    <source>
        <dbReference type="Pfam" id="PF17956"/>
    </source>
</evidence>
<dbReference type="GO" id="GO:0005829">
    <property type="term" value="C:cytosol"/>
    <property type="evidence" value="ECO:0007669"/>
    <property type="project" value="TreeGrafter"/>
</dbReference>
<dbReference type="PANTHER" id="PTHR11098:SF1">
    <property type="entry name" value="NICOTINATE PHOSPHORIBOSYLTRANSFERASE"/>
    <property type="match status" value="1"/>
</dbReference>
<evidence type="ECO:0000256" key="1">
    <source>
        <dbReference type="ARBA" id="ARBA00004952"/>
    </source>
</evidence>
<dbReference type="PIRSF" id="PIRSF000484">
    <property type="entry name" value="NAPRT"/>
    <property type="match status" value="1"/>
</dbReference>
<comment type="caution">
    <text evidence="10">The sequence shown here is derived from an EMBL/GenBank/DDBJ whole genome shotgun (WGS) entry which is preliminary data.</text>
</comment>
<dbReference type="VEuPathDB" id="GiardiaDB:GMRT_20168"/>
<keyword evidence="11" id="KW-1185">Reference proteome</keyword>
<keyword evidence="4" id="KW-0597">Phosphoprotein</keyword>
<evidence type="ECO:0000259" key="8">
    <source>
        <dbReference type="Pfam" id="PF17767"/>
    </source>
</evidence>
<keyword evidence="6" id="KW-0662">Pyridine nucleotide biosynthesis</keyword>
<gene>
    <name evidence="10" type="ORF">GMRT_20168</name>
</gene>
<proteinExistence type="inferred from homology"/>
<accession>A0A4Z1SUL5</accession>
<dbReference type="FunFam" id="3.20.140.10:FF:000018">
    <property type="entry name" value="Nicotinate phosphoribosyltransferase"/>
    <property type="match status" value="1"/>
</dbReference>
<sequence length="605" mass="67026">MADATPLVSDTYQYTMAYSYFKSGIATKTATFEMFFRACPFKGEYAVFAGLGRLLDFLLTFHFTADDIAFLKTVIPHAEDAFFDHLQNLSWRDLHVWAPREGTIVFAHEPILIINGPLLLCQLIETTLLVLVNYSTLICTNACRFRVACIYQQLVLRPPGPPAAQKMDETITELLTGKILLELGLRRAQGVNGGIAASEYAIMGGFNGTSNIFTAKKIGLVPVGTMAHSFILSMMHPPAELLNSIDEQTFGQSPVEALGSFRNFVERCLHWRGILCASRDEPAMKQKLIRRTDLEGDSSGDHLPLYPAYLGNESELSAFIIYAYTHPHSFTALLDTYDPLNSGLMNFLIVACTMLEAGISPTGVRLDSGDLAYLSQKVRTTFNKCIKLVTPILANIGKLAECRIVVSGDIDIELLMGLMKEGTAIDTFGVGTNLVTCREQPSLGGVYKLVELDGVPRVKLSEGGKATIPGAKRVYRLYTHTGVPFVDVLACPTEEIHVGEKILCIHPHDESSGFMIMPSRVLPLHECVFNNGVINYPHRVTEKGIVLEHPSVLTVQRYVMAQILEMRPDYLRHGAPTPYKVSLTEQMSSRRKQVVMENRVLSLIE</sequence>
<evidence type="ECO:0000256" key="4">
    <source>
        <dbReference type="ARBA" id="ARBA00022553"/>
    </source>
</evidence>
<dbReference type="CDD" id="cd01570">
    <property type="entry name" value="NAPRTase_A"/>
    <property type="match status" value="1"/>
</dbReference>
<dbReference type="EMBL" id="VDLU01000001">
    <property type="protein sequence ID" value="TNJ29390.1"/>
    <property type="molecule type" value="Genomic_DNA"/>
</dbReference>
<dbReference type="Gene3D" id="3.20.20.70">
    <property type="entry name" value="Aldolase class I"/>
    <property type="match status" value="1"/>
</dbReference>
<dbReference type="GO" id="GO:0004516">
    <property type="term" value="F:nicotinate phosphoribosyltransferase activity"/>
    <property type="evidence" value="ECO:0007669"/>
    <property type="project" value="UniProtKB-EC"/>
</dbReference>
<reference evidence="10 11" key="1">
    <citation type="submission" date="2019-05" db="EMBL/GenBank/DDBJ databases">
        <title>The compact genome of Giardia muris reveals important steps in the evolution of intestinal protozoan parasites.</title>
        <authorList>
            <person name="Xu F."/>
            <person name="Jimenez-Gonzalez A."/>
            <person name="Einarsson E."/>
            <person name="Astvaldsson A."/>
            <person name="Peirasmaki D."/>
            <person name="Eckmann L."/>
            <person name="Andersson J.O."/>
            <person name="Svard S.G."/>
            <person name="Jerlstrom-Hultqvist J."/>
        </authorList>
    </citation>
    <scope>NUCLEOTIDE SEQUENCE [LARGE SCALE GENOMIC DNA]</scope>
    <source>
        <strain evidence="10 11">Roberts-Thomson</strain>
    </source>
</reference>
<dbReference type="AlphaFoldDB" id="A0A4Z1SUL5"/>
<dbReference type="InterPro" id="IPR041619">
    <property type="entry name" value="NAPRTase_C"/>
</dbReference>
<organism evidence="10 11">
    <name type="scientific">Giardia muris</name>
    <dbReference type="NCBI Taxonomy" id="5742"/>
    <lineage>
        <taxon>Eukaryota</taxon>
        <taxon>Metamonada</taxon>
        <taxon>Diplomonadida</taxon>
        <taxon>Hexamitidae</taxon>
        <taxon>Giardiinae</taxon>
        <taxon>Giardia</taxon>
    </lineage>
</organism>
<comment type="catalytic activity">
    <reaction evidence="7">
        <text>5-phospho-alpha-D-ribose 1-diphosphate + nicotinate + ATP + H2O = nicotinate beta-D-ribonucleotide + ADP + phosphate + diphosphate</text>
        <dbReference type="Rhea" id="RHEA:36163"/>
        <dbReference type="ChEBI" id="CHEBI:15377"/>
        <dbReference type="ChEBI" id="CHEBI:30616"/>
        <dbReference type="ChEBI" id="CHEBI:32544"/>
        <dbReference type="ChEBI" id="CHEBI:33019"/>
        <dbReference type="ChEBI" id="CHEBI:43474"/>
        <dbReference type="ChEBI" id="CHEBI:57502"/>
        <dbReference type="ChEBI" id="CHEBI:58017"/>
        <dbReference type="ChEBI" id="CHEBI:456216"/>
        <dbReference type="EC" id="6.3.4.21"/>
    </reaction>
</comment>
<comment type="pathway">
    <text evidence="1">Cofactor biosynthesis; NAD(+) biosynthesis; nicotinate D-ribonucleotide from nicotinate: step 1/1.</text>
</comment>
<dbReference type="Proteomes" id="UP000315496">
    <property type="component" value="Chromosome 1"/>
</dbReference>
<keyword evidence="10" id="KW-0808">Transferase</keyword>
<name>A0A4Z1SUL5_GIAMU</name>
<dbReference type="InterPro" id="IPR036068">
    <property type="entry name" value="Nicotinate_pribotase-like_C"/>
</dbReference>
<evidence type="ECO:0000256" key="3">
    <source>
        <dbReference type="ARBA" id="ARBA00013236"/>
    </source>
</evidence>
<keyword evidence="10" id="KW-0328">Glycosyltransferase</keyword>
<evidence type="ECO:0000256" key="2">
    <source>
        <dbReference type="ARBA" id="ARBA00010897"/>
    </source>
</evidence>
<evidence type="ECO:0000256" key="5">
    <source>
        <dbReference type="ARBA" id="ARBA00022598"/>
    </source>
</evidence>
<dbReference type="Gene3D" id="3.20.140.10">
    <property type="entry name" value="nicotinate phosphoribosyltransferase"/>
    <property type="match status" value="2"/>
</dbReference>
<feature type="domain" description="Nicotinate phosphoribosyltransferase C-terminal" evidence="9">
    <location>
        <begin position="472"/>
        <end position="587"/>
    </location>
</feature>
<dbReference type="InterPro" id="IPR013785">
    <property type="entry name" value="Aldolase_TIM"/>
</dbReference>
<dbReference type="Pfam" id="PF17956">
    <property type="entry name" value="NAPRTase_C"/>
    <property type="match status" value="1"/>
</dbReference>
<evidence type="ECO:0000256" key="6">
    <source>
        <dbReference type="ARBA" id="ARBA00022642"/>
    </source>
</evidence>
<protein>
    <recommendedName>
        <fullName evidence="3">nicotinate phosphoribosyltransferase</fullName>
        <ecNumber evidence="3">6.3.4.21</ecNumber>
    </recommendedName>
</protein>
<dbReference type="GO" id="GO:0034355">
    <property type="term" value="P:NAD+ biosynthetic process via the salvage pathway"/>
    <property type="evidence" value="ECO:0007669"/>
    <property type="project" value="TreeGrafter"/>
</dbReference>
<feature type="domain" description="Nicotinate phosphoribosyltransferase N-terminal" evidence="8">
    <location>
        <begin position="7"/>
        <end position="133"/>
    </location>
</feature>
<dbReference type="SUPFAM" id="SSF51690">
    <property type="entry name" value="Nicotinate/Quinolinate PRTase C-terminal domain-like"/>
    <property type="match status" value="1"/>
</dbReference>
<comment type="similarity">
    <text evidence="2">Belongs to the NAPRTase family.</text>
</comment>
<dbReference type="OrthoDB" id="193380at2759"/>
<evidence type="ECO:0000256" key="7">
    <source>
        <dbReference type="ARBA" id="ARBA00048668"/>
    </source>
</evidence>